<proteinExistence type="predicted"/>
<evidence type="ECO:0000259" key="1">
    <source>
        <dbReference type="Pfam" id="PF01425"/>
    </source>
</evidence>
<dbReference type="HOGENOM" id="CLU_009600_14_3_1"/>
<feature type="non-terminal residue" evidence="2">
    <location>
        <position position="1"/>
    </location>
</feature>
<evidence type="ECO:0000313" key="2">
    <source>
        <dbReference type="EMBL" id="KIN05403.1"/>
    </source>
</evidence>
<dbReference type="Proteomes" id="UP000054321">
    <property type="component" value="Unassembled WGS sequence"/>
</dbReference>
<dbReference type="STRING" id="913774.A0A0C3DTJ9"/>
<dbReference type="InParanoid" id="A0A0C3DTJ9"/>
<dbReference type="PANTHER" id="PTHR42678">
    <property type="entry name" value="AMIDASE"/>
    <property type="match status" value="1"/>
</dbReference>
<feature type="non-terminal residue" evidence="2">
    <location>
        <position position="477"/>
    </location>
</feature>
<dbReference type="Pfam" id="PF01425">
    <property type="entry name" value="Amidase"/>
    <property type="match status" value="1"/>
</dbReference>
<evidence type="ECO:0000313" key="3">
    <source>
        <dbReference type="Proteomes" id="UP000054321"/>
    </source>
</evidence>
<dbReference type="EMBL" id="KN832872">
    <property type="protein sequence ID" value="KIN05403.1"/>
    <property type="molecule type" value="Genomic_DNA"/>
</dbReference>
<reference evidence="2 3" key="1">
    <citation type="submission" date="2014-04" db="EMBL/GenBank/DDBJ databases">
        <authorList>
            <consortium name="DOE Joint Genome Institute"/>
            <person name="Kuo A."/>
            <person name="Martino E."/>
            <person name="Perotto S."/>
            <person name="Kohler A."/>
            <person name="Nagy L.G."/>
            <person name="Floudas D."/>
            <person name="Copeland A."/>
            <person name="Barry K.W."/>
            <person name="Cichocki N."/>
            <person name="Veneault-Fourrey C."/>
            <person name="LaButti K."/>
            <person name="Lindquist E.A."/>
            <person name="Lipzen A."/>
            <person name="Lundell T."/>
            <person name="Morin E."/>
            <person name="Murat C."/>
            <person name="Sun H."/>
            <person name="Tunlid A."/>
            <person name="Henrissat B."/>
            <person name="Grigoriev I.V."/>
            <person name="Hibbett D.S."/>
            <person name="Martin F."/>
            <person name="Nordberg H.P."/>
            <person name="Cantor M.N."/>
            <person name="Hua S.X."/>
        </authorList>
    </citation>
    <scope>NUCLEOTIDE SEQUENCE [LARGE SCALE GENOMIC DNA]</scope>
    <source>
        <strain evidence="2 3">Zn</strain>
    </source>
</reference>
<reference evidence="3" key="2">
    <citation type="submission" date="2015-01" db="EMBL/GenBank/DDBJ databases">
        <title>Evolutionary Origins and Diversification of the Mycorrhizal Mutualists.</title>
        <authorList>
            <consortium name="DOE Joint Genome Institute"/>
            <consortium name="Mycorrhizal Genomics Consortium"/>
            <person name="Kohler A."/>
            <person name="Kuo A."/>
            <person name="Nagy L.G."/>
            <person name="Floudas D."/>
            <person name="Copeland A."/>
            <person name="Barry K.W."/>
            <person name="Cichocki N."/>
            <person name="Veneault-Fourrey C."/>
            <person name="LaButti K."/>
            <person name="Lindquist E.A."/>
            <person name="Lipzen A."/>
            <person name="Lundell T."/>
            <person name="Morin E."/>
            <person name="Murat C."/>
            <person name="Riley R."/>
            <person name="Ohm R."/>
            <person name="Sun H."/>
            <person name="Tunlid A."/>
            <person name="Henrissat B."/>
            <person name="Grigoriev I.V."/>
            <person name="Hibbett D.S."/>
            <person name="Martin F."/>
        </authorList>
    </citation>
    <scope>NUCLEOTIDE SEQUENCE [LARGE SCALE GENOMIC DNA]</scope>
    <source>
        <strain evidence="3">Zn</strain>
    </source>
</reference>
<gene>
    <name evidence="2" type="ORF">OIDMADRAFT_70515</name>
</gene>
<accession>A0A0C3DTJ9</accession>
<dbReference type="PANTHER" id="PTHR42678:SF34">
    <property type="entry name" value="OS04G0183300 PROTEIN"/>
    <property type="match status" value="1"/>
</dbReference>
<feature type="domain" description="Amidase" evidence="1">
    <location>
        <begin position="41"/>
        <end position="340"/>
    </location>
</feature>
<dbReference type="InterPro" id="IPR036928">
    <property type="entry name" value="AS_sf"/>
</dbReference>
<dbReference type="AlphaFoldDB" id="A0A0C3DTJ9"/>
<keyword evidence="3" id="KW-1185">Reference proteome</keyword>
<sequence length="477" mass="51781">DLLSMDAVELQSCLKQGKLTSVRLVKAGLDQIRKEDRNGLNLNSMISTAPEDELLKTAAELDSERAEGNIRSPLHGITIIVKDAIATHPDLKMKTSCGSHALISSIVPGDARVIEKQTSRGDNITTGWSAVGGQTTSAYVRGGIRYDQGSGGPSMPGGSSTGSAVGVSAGYSPLSLGTETDGSTIQPANRASLFAIKPTHDIISLDGVWQLSTSFDVIGCIAKSSSDLANLLDVVVEDSSSEFHKALTKSFRNLKLGFVDPDVWRFPDRYSHPIEGVREQMKKSYLDAIFKIKKLAAKIEYPLSIPLPDDLNLGGKSSFFTTITYEYGPLVDSYLKNLVESEVRSLNELIAWNKMHASLELPKEYPSQARLIAARDKVPSREDYEAVKSHFKKVTANLGKVFEDHDIDIIAIPTDSRICSLTSVSGFPIGTIPLGYLDYNSKPYGLAVLARAGDDGLLLQFMSAFEAVFPKRQVPPR</sequence>
<dbReference type="OrthoDB" id="566138at2759"/>
<organism evidence="2 3">
    <name type="scientific">Oidiodendron maius (strain Zn)</name>
    <dbReference type="NCBI Taxonomy" id="913774"/>
    <lineage>
        <taxon>Eukaryota</taxon>
        <taxon>Fungi</taxon>
        <taxon>Dikarya</taxon>
        <taxon>Ascomycota</taxon>
        <taxon>Pezizomycotina</taxon>
        <taxon>Leotiomycetes</taxon>
        <taxon>Leotiomycetes incertae sedis</taxon>
        <taxon>Myxotrichaceae</taxon>
        <taxon>Oidiodendron</taxon>
    </lineage>
</organism>
<dbReference type="SUPFAM" id="SSF75304">
    <property type="entry name" value="Amidase signature (AS) enzymes"/>
    <property type="match status" value="1"/>
</dbReference>
<dbReference type="InterPro" id="IPR023631">
    <property type="entry name" value="Amidase_dom"/>
</dbReference>
<name>A0A0C3DTJ9_OIDMZ</name>
<protein>
    <recommendedName>
        <fullName evidence="1">Amidase domain-containing protein</fullName>
    </recommendedName>
</protein>
<dbReference type="Gene3D" id="3.90.1300.10">
    <property type="entry name" value="Amidase signature (AS) domain"/>
    <property type="match status" value="1"/>
</dbReference>